<comment type="similarity">
    <text evidence="2">Belongs to the diacylglycerol/lipid kinase family.</text>
</comment>
<keyword evidence="3" id="KW-0547">Nucleotide-binding</keyword>
<evidence type="ECO:0000313" key="7">
    <source>
        <dbReference type="Proteomes" id="UP000290567"/>
    </source>
</evidence>
<dbReference type="SMART" id="SM00046">
    <property type="entry name" value="DAGKc"/>
    <property type="match status" value="1"/>
</dbReference>
<name>A0A4P5PAA1_9ENTE</name>
<dbReference type="InterPro" id="IPR001206">
    <property type="entry name" value="Diacylglycerol_kinase_cat_dom"/>
</dbReference>
<dbReference type="RefSeq" id="WP_146623418.1">
    <property type="nucleotide sequence ID" value="NZ_BJCC01000025.1"/>
</dbReference>
<dbReference type="PANTHER" id="PTHR12358">
    <property type="entry name" value="SPHINGOSINE KINASE"/>
    <property type="match status" value="1"/>
</dbReference>
<proteinExistence type="inferred from homology"/>
<evidence type="ECO:0000256" key="4">
    <source>
        <dbReference type="ARBA" id="ARBA00022840"/>
    </source>
</evidence>
<gene>
    <name evidence="6" type="ORF">NRIC_29080</name>
</gene>
<keyword evidence="6" id="KW-0808">Transferase</keyword>
<comment type="caution">
    <text evidence="6">The sequence shown here is derived from an EMBL/GenBank/DDBJ whole genome shotgun (WGS) entry which is preliminary data.</text>
</comment>
<evidence type="ECO:0000256" key="1">
    <source>
        <dbReference type="ARBA" id="ARBA00001946"/>
    </source>
</evidence>
<keyword evidence="6" id="KW-0418">Kinase</keyword>
<keyword evidence="7" id="KW-1185">Reference proteome</keyword>
<dbReference type="InterPro" id="IPR016064">
    <property type="entry name" value="NAD/diacylglycerol_kinase_sf"/>
</dbReference>
<sequence>MTYAIFFNPNAGDGEAEKTAQKLKAKLTDNGISAEFLTAPDEKQALEKIKKGIDQYDSLIAIGGDGTLNIAATAFVQKGKTIPFGVIPGGTVNNFAKRYQIPQDEEEAMNVIIAGNTTKVGIGACKERSKAIVSSFAFGTFADISNEVRQNEKQKFGRIVYVFKAIKQLGKNRSYKVHVKTEDFEETIKVWFALITTTKSIGGFNYAQSSPRAFHMSILHNIRLYKLFGLLYFVFTGKLRSSDSLTYLEPVHIQLEPREDAKVVVRIDGDKGPELPIDLEWLDDFIPLYVDEAKEKAARREKNG</sequence>
<dbReference type="GO" id="GO:0016301">
    <property type="term" value="F:kinase activity"/>
    <property type="evidence" value="ECO:0007669"/>
    <property type="project" value="UniProtKB-KW"/>
</dbReference>
<evidence type="ECO:0000313" key="6">
    <source>
        <dbReference type="EMBL" id="GCF95017.1"/>
    </source>
</evidence>
<feature type="domain" description="DAGKc" evidence="5">
    <location>
        <begin position="1"/>
        <end position="129"/>
    </location>
</feature>
<accession>A0A4P5PAA1</accession>
<dbReference type="Gene3D" id="3.40.50.10330">
    <property type="entry name" value="Probable inorganic polyphosphate/atp-NAD kinase, domain 1"/>
    <property type="match status" value="1"/>
</dbReference>
<evidence type="ECO:0000259" key="5">
    <source>
        <dbReference type="PROSITE" id="PS50146"/>
    </source>
</evidence>
<protein>
    <submittedName>
        <fullName evidence="6">Diacylglycerol kinase</fullName>
    </submittedName>
</protein>
<dbReference type="PANTHER" id="PTHR12358:SF54">
    <property type="entry name" value="SPHINGOSINE KINASE RELATED PROTEIN"/>
    <property type="match status" value="1"/>
</dbReference>
<dbReference type="InterPro" id="IPR050187">
    <property type="entry name" value="Lipid_Phosphate_FormReg"/>
</dbReference>
<dbReference type="EMBL" id="BJCC01000025">
    <property type="protein sequence ID" value="GCF95017.1"/>
    <property type="molecule type" value="Genomic_DNA"/>
</dbReference>
<dbReference type="SUPFAM" id="SSF111331">
    <property type="entry name" value="NAD kinase/diacylglycerol kinase-like"/>
    <property type="match status" value="1"/>
</dbReference>
<dbReference type="AlphaFoldDB" id="A0A4P5PAA1"/>
<organism evidence="6 7">
    <name type="scientific">Enterococcus florum</name>
    <dbReference type="NCBI Taxonomy" id="2480627"/>
    <lineage>
        <taxon>Bacteria</taxon>
        <taxon>Bacillati</taxon>
        <taxon>Bacillota</taxon>
        <taxon>Bacilli</taxon>
        <taxon>Lactobacillales</taxon>
        <taxon>Enterococcaceae</taxon>
        <taxon>Enterococcus</taxon>
    </lineage>
</organism>
<dbReference type="Pfam" id="PF00781">
    <property type="entry name" value="DAGK_cat"/>
    <property type="match status" value="1"/>
</dbReference>
<dbReference type="PROSITE" id="PS50146">
    <property type="entry name" value="DAGK"/>
    <property type="match status" value="1"/>
</dbReference>
<evidence type="ECO:0000256" key="3">
    <source>
        <dbReference type="ARBA" id="ARBA00022741"/>
    </source>
</evidence>
<dbReference type="Gene3D" id="2.60.200.40">
    <property type="match status" value="1"/>
</dbReference>
<dbReference type="InterPro" id="IPR017438">
    <property type="entry name" value="ATP-NAD_kinase_N"/>
</dbReference>
<dbReference type="GO" id="GO:0005524">
    <property type="term" value="F:ATP binding"/>
    <property type="evidence" value="ECO:0007669"/>
    <property type="project" value="UniProtKB-KW"/>
</dbReference>
<comment type="cofactor">
    <cofactor evidence="1">
        <name>Mg(2+)</name>
        <dbReference type="ChEBI" id="CHEBI:18420"/>
    </cofactor>
</comment>
<keyword evidence="4" id="KW-0067">ATP-binding</keyword>
<reference evidence="7" key="1">
    <citation type="submission" date="2019-02" db="EMBL/GenBank/DDBJ databases">
        <title>Draft genome sequence of Enterococcus sp. Gos25-1.</title>
        <authorList>
            <person name="Tanaka N."/>
            <person name="Shiwa Y."/>
            <person name="Fujita N."/>
        </authorList>
    </citation>
    <scope>NUCLEOTIDE SEQUENCE [LARGE SCALE GENOMIC DNA]</scope>
    <source>
        <strain evidence="7">Gos25-1</strain>
    </source>
</reference>
<dbReference type="OrthoDB" id="142078at2"/>
<evidence type="ECO:0000256" key="2">
    <source>
        <dbReference type="ARBA" id="ARBA00005983"/>
    </source>
</evidence>
<dbReference type="Proteomes" id="UP000290567">
    <property type="component" value="Unassembled WGS sequence"/>
</dbReference>